<evidence type="ECO:0000256" key="3">
    <source>
        <dbReference type="ARBA" id="ARBA00014415"/>
    </source>
</evidence>
<dbReference type="Gene3D" id="3.30.420.40">
    <property type="match status" value="2"/>
</dbReference>
<sequence>MAIIGIDLGTTNSLVSVYRNGHAELLPNEWGEFMTPSCVGVLEDGTVTVGAVAKERLITHPEETAASFKTWMGTQKEYILGGRRFLPQELSALVLRKLAQSAREALGEEIEEAIISVPAYFNDNQRCATRLAAQLAGLPVKRLINEPSAAALYYSQSRAQSECRLLVIDFGGGTLDVSVVDCFENMVEIVAIAGNNHLGGNDIDQAIAGYFCSQTGLVWSALDPQQQRQLLALAERGKIALSSAGDRSCMLACEIGPELYSVPLDSHILSEICQPVFQKVREVIVRAVRDSEIPISAIQDVVLVGGSSQLGVFVDYLEELFSRRPTLAEHPEHTVALGVGMYAGIKQRDEDLREIVMTDVCPFSLGVASYNDLQDLNPHMATLIQRSSILPARRTERFYTLSPNQRRIRLEIYQGENYYASENLRLGELTVSVPPDEPGKQFASVTFAYDINGILEVTAQSSGGDIRRTVILNPQLNWSEEEIRQALERLNALPDPARSEEEDLWLLSRAERLFAELSDSRRAEAAAIIQCLQEAMQSGSPTRLARERERQRKHLEELERWAQRDIWDDFDGQ</sequence>
<dbReference type="InterPro" id="IPR018181">
    <property type="entry name" value="Heat_shock_70_CS"/>
</dbReference>
<proteinExistence type="inferred from homology"/>
<dbReference type="PANTHER" id="PTHR19375">
    <property type="entry name" value="HEAT SHOCK PROTEIN 70KDA"/>
    <property type="match status" value="1"/>
</dbReference>
<keyword evidence="9" id="KW-0143">Chaperone</keyword>
<dbReference type="EMBL" id="JACSNR010000006">
    <property type="protein sequence ID" value="MBM6923453.1"/>
    <property type="molecule type" value="Genomic_DNA"/>
</dbReference>
<dbReference type="Proteomes" id="UP000724149">
    <property type="component" value="Unassembled WGS sequence"/>
</dbReference>
<name>A0ABS2GMW4_9FIRM</name>
<evidence type="ECO:0000256" key="10">
    <source>
        <dbReference type="ARBA" id="ARBA00030019"/>
    </source>
</evidence>
<dbReference type="PRINTS" id="PR00301">
    <property type="entry name" value="HEATSHOCK70"/>
</dbReference>
<evidence type="ECO:0000256" key="6">
    <source>
        <dbReference type="ARBA" id="ARBA00022741"/>
    </source>
</evidence>
<accession>A0ABS2GMW4</accession>
<dbReference type="InterPro" id="IPR013126">
    <property type="entry name" value="Hsp_70_fam"/>
</dbReference>
<comment type="caution">
    <text evidence="14">The sequence shown here is derived from an EMBL/GenBank/DDBJ whole genome shotgun (WGS) entry which is preliminary data.</text>
</comment>
<gene>
    <name evidence="14" type="ORF">H9X81_07100</name>
</gene>
<dbReference type="Gene3D" id="2.60.34.10">
    <property type="entry name" value="Substrate Binding Domain Of DNAk, Chain A, domain 1"/>
    <property type="match status" value="1"/>
</dbReference>
<dbReference type="SUPFAM" id="SSF100920">
    <property type="entry name" value="Heat shock protein 70kD (HSP70), peptide-binding domain"/>
    <property type="match status" value="1"/>
</dbReference>
<evidence type="ECO:0000256" key="12">
    <source>
        <dbReference type="ARBA" id="ARBA00033103"/>
    </source>
</evidence>
<dbReference type="PROSITE" id="PS00329">
    <property type="entry name" value="HSP70_2"/>
    <property type="match status" value="1"/>
</dbReference>
<evidence type="ECO:0000313" key="15">
    <source>
        <dbReference type="Proteomes" id="UP000724149"/>
    </source>
</evidence>
<evidence type="ECO:0000256" key="5">
    <source>
        <dbReference type="ARBA" id="ARBA00022553"/>
    </source>
</evidence>
<dbReference type="InterPro" id="IPR029047">
    <property type="entry name" value="HSP70_peptide-bd_sf"/>
</dbReference>
<keyword evidence="15" id="KW-1185">Reference proteome</keyword>
<protein>
    <recommendedName>
        <fullName evidence="3">Chaperone protein DnaK</fullName>
    </recommendedName>
    <alternativeName>
        <fullName evidence="4">Chaperone protein dnaK</fullName>
    </alternativeName>
    <alternativeName>
        <fullName evidence="12">HSP70</fullName>
    </alternativeName>
    <alternativeName>
        <fullName evidence="11">Heat shock 70 kDa protein</fullName>
    </alternativeName>
    <alternativeName>
        <fullName evidence="10">Heat shock protein 70</fullName>
    </alternativeName>
</protein>
<evidence type="ECO:0000256" key="13">
    <source>
        <dbReference type="RuleBase" id="RU003322"/>
    </source>
</evidence>
<dbReference type="Gene3D" id="3.90.640.10">
    <property type="entry name" value="Actin, Chain A, domain 4"/>
    <property type="match status" value="1"/>
</dbReference>
<evidence type="ECO:0000313" key="14">
    <source>
        <dbReference type="EMBL" id="MBM6923453.1"/>
    </source>
</evidence>
<comment type="function">
    <text evidence="1">Acts as a chaperone.</text>
</comment>
<reference evidence="14 15" key="1">
    <citation type="journal article" date="2021" name="Sci. Rep.">
        <title>The distribution of antibiotic resistance genes in chicken gut microbiota commensals.</title>
        <authorList>
            <person name="Juricova H."/>
            <person name="Matiasovicova J."/>
            <person name="Kubasova T."/>
            <person name="Cejkova D."/>
            <person name="Rychlik I."/>
        </authorList>
    </citation>
    <scope>NUCLEOTIDE SEQUENCE [LARGE SCALE GENOMIC DNA]</scope>
    <source>
        <strain evidence="14 15">An564</strain>
    </source>
</reference>
<keyword evidence="8" id="KW-0346">Stress response</keyword>
<keyword evidence="6 13" id="KW-0547">Nucleotide-binding</keyword>
<dbReference type="RefSeq" id="WP_204720881.1">
    <property type="nucleotide sequence ID" value="NZ_JACSNR010000006.1"/>
</dbReference>
<dbReference type="Pfam" id="PF00012">
    <property type="entry name" value="HSP70"/>
    <property type="match status" value="2"/>
</dbReference>
<evidence type="ECO:0000256" key="7">
    <source>
        <dbReference type="ARBA" id="ARBA00022840"/>
    </source>
</evidence>
<evidence type="ECO:0000256" key="9">
    <source>
        <dbReference type="ARBA" id="ARBA00023186"/>
    </source>
</evidence>
<evidence type="ECO:0000256" key="1">
    <source>
        <dbReference type="ARBA" id="ARBA00002290"/>
    </source>
</evidence>
<dbReference type="PROSITE" id="PS00297">
    <property type="entry name" value="HSP70_1"/>
    <property type="match status" value="1"/>
</dbReference>
<organism evidence="14 15">
    <name type="scientific">Hydrogenoanaerobacterium saccharovorans</name>
    <dbReference type="NCBI Taxonomy" id="474960"/>
    <lineage>
        <taxon>Bacteria</taxon>
        <taxon>Bacillati</taxon>
        <taxon>Bacillota</taxon>
        <taxon>Clostridia</taxon>
        <taxon>Eubacteriales</taxon>
        <taxon>Oscillospiraceae</taxon>
        <taxon>Hydrogenoanaerobacterium</taxon>
    </lineage>
</organism>
<keyword evidence="5" id="KW-0597">Phosphoprotein</keyword>
<dbReference type="SUPFAM" id="SSF53067">
    <property type="entry name" value="Actin-like ATPase domain"/>
    <property type="match status" value="2"/>
</dbReference>
<evidence type="ECO:0000256" key="4">
    <source>
        <dbReference type="ARBA" id="ARBA00017249"/>
    </source>
</evidence>
<comment type="similarity">
    <text evidence="2 13">Belongs to the heat shock protein 70 family.</text>
</comment>
<evidence type="ECO:0000256" key="8">
    <source>
        <dbReference type="ARBA" id="ARBA00023016"/>
    </source>
</evidence>
<evidence type="ECO:0000256" key="11">
    <source>
        <dbReference type="ARBA" id="ARBA00030945"/>
    </source>
</evidence>
<evidence type="ECO:0000256" key="2">
    <source>
        <dbReference type="ARBA" id="ARBA00007381"/>
    </source>
</evidence>
<keyword evidence="7 13" id="KW-0067">ATP-binding</keyword>
<dbReference type="InterPro" id="IPR043129">
    <property type="entry name" value="ATPase_NBD"/>
</dbReference>